<evidence type="ECO:0000256" key="2">
    <source>
        <dbReference type="ARBA" id="ARBA00009298"/>
    </source>
</evidence>
<protein>
    <submittedName>
        <fullName evidence="9">Putative Mg2+ transporter-C (MgtC) family protein</fullName>
    </submittedName>
</protein>
<feature type="transmembrane region" description="Helical" evidence="7">
    <location>
        <begin position="32"/>
        <end position="52"/>
    </location>
</feature>
<feature type="transmembrane region" description="Helical" evidence="7">
    <location>
        <begin position="85"/>
        <end position="104"/>
    </location>
</feature>
<dbReference type="Proteomes" id="UP000198748">
    <property type="component" value="Unassembled WGS sequence"/>
</dbReference>
<evidence type="ECO:0000256" key="3">
    <source>
        <dbReference type="ARBA" id="ARBA00022475"/>
    </source>
</evidence>
<dbReference type="PRINTS" id="PR01837">
    <property type="entry name" value="MGTCSAPBPROT"/>
</dbReference>
<keyword evidence="6 7" id="KW-0472">Membrane</keyword>
<name>A0A1G7BBW1_9BACT</name>
<feature type="transmembrane region" description="Helical" evidence="7">
    <location>
        <begin position="110"/>
        <end position="132"/>
    </location>
</feature>
<keyword evidence="4 7" id="KW-0812">Transmembrane</keyword>
<dbReference type="PANTHER" id="PTHR33778:SF1">
    <property type="entry name" value="MAGNESIUM TRANSPORTER YHID-RELATED"/>
    <property type="match status" value="1"/>
</dbReference>
<evidence type="ECO:0000313" key="10">
    <source>
        <dbReference type="Proteomes" id="UP000198748"/>
    </source>
</evidence>
<sequence>MDLLPEDIYKLLISFTLGGIIGAEREYRSKSAGLRTLILIAMGSTLFTILSIKISSDAGRIAANIVTGIGFIGAGIIFRENNRVVGITTAAIVWVTAAVGMGIGAGFYEVTIVCFVISGMTLVILAPVQKLIRRKSQIRNYRIMCVYQRKTLKTYENLFKEYDLKILRGEQSRIGTHITGSWTLQGSERKHEKLTHHLLNDADILELDF</sequence>
<keyword evidence="10" id="KW-1185">Reference proteome</keyword>
<evidence type="ECO:0000259" key="8">
    <source>
        <dbReference type="Pfam" id="PF02308"/>
    </source>
</evidence>
<proteinExistence type="inferred from homology"/>
<dbReference type="AlphaFoldDB" id="A0A1G7BBW1"/>
<dbReference type="EMBL" id="FNAN01000004">
    <property type="protein sequence ID" value="SDE24604.1"/>
    <property type="molecule type" value="Genomic_DNA"/>
</dbReference>
<keyword evidence="3" id="KW-1003">Cell membrane</keyword>
<dbReference type="RefSeq" id="WP_090148014.1">
    <property type="nucleotide sequence ID" value="NZ_FNAN01000004.1"/>
</dbReference>
<evidence type="ECO:0000313" key="9">
    <source>
        <dbReference type="EMBL" id="SDE24604.1"/>
    </source>
</evidence>
<comment type="subcellular location">
    <subcellularLocation>
        <location evidence="1">Cell membrane</location>
        <topology evidence="1">Multi-pass membrane protein</topology>
    </subcellularLocation>
</comment>
<evidence type="ECO:0000256" key="4">
    <source>
        <dbReference type="ARBA" id="ARBA00022692"/>
    </source>
</evidence>
<dbReference type="Pfam" id="PF02308">
    <property type="entry name" value="MgtC"/>
    <property type="match status" value="1"/>
</dbReference>
<evidence type="ECO:0000256" key="5">
    <source>
        <dbReference type="ARBA" id="ARBA00022989"/>
    </source>
</evidence>
<dbReference type="STRING" id="659014.SAMN04487996_104152"/>
<dbReference type="OrthoDB" id="9811198at2"/>
<comment type="similarity">
    <text evidence="2">Belongs to the MgtC/SapB family.</text>
</comment>
<accession>A0A1G7BBW1</accession>
<evidence type="ECO:0000256" key="6">
    <source>
        <dbReference type="ARBA" id="ARBA00023136"/>
    </source>
</evidence>
<feature type="domain" description="MgtC/SapB/SrpB/YhiD N-terminal" evidence="8">
    <location>
        <begin position="11"/>
        <end position="130"/>
    </location>
</feature>
<organism evidence="9 10">
    <name type="scientific">Dyadobacter soli</name>
    <dbReference type="NCBI Taxonomy" id="659014"/>
    <lineage>
        <taxon>Bacteria</taxon>
        <taxon>Pseudomonadati</taxon>
        <taxon>Bacteroidota</taxon>
        <taxon>Cytophagia</taxon>
        <taxon>Cytophagales</taxon>
        <taxon>Spirosomataceae</taxon>
        <taxon>Dyadobacter</taxon>
    </lineage>
</organism>
<evidence type="ECO:0000256" key="1">
    <source>
        <dbReference type="ARBA" id="ARBA00004651"/>
    </source>
</evidence>
<reference evidence="10" key="1">
    <citation type="submission" date="2016-10" db="EMBL/GenBank/DDBJ databases">
        <authorList>
            <person name="Varghese N."/>
            <person name="Submissions S."/>
        </authorList>
    </citation>
    <scope>NUCLEOTIDE SEQUENCE [LARGE SCALE GENOMIC DNA]</scope>
    <source>
        <strain evidence="10">DSM 25329</strain>
    </source>
</reference>
<feature type="transmembrane region" description="Helical" evidence="7">
    <location>
        <begin position="58"/>
        <end position="78"/>
    </location>
</feature>
<dbReference type="PANTHER" id="PTHR33778">
    <property type="entry name" value="PROTEIN MGTC"/>
    <property type="match status" value="1"/>
</dbReference>
<gene>
    <name evidence="9" type="ORF">SAMN04487996_104152</name>
</gene>
<dbReference type="InterPro" id="IPR003416">
    <property type="entry name" value="MgtC/SapB/SrpB/YhiD_fam"/>
</dbReference>
<dbReference type="InterPro" id="IPR049177">
    <property type="entry name" value="MgtC_SapB_SrpB_YhiD_N"/>
</dbReference>
<dbReference type="GO" id="GO:0005886">
    <property type="term" value="C:plasma membrane"/>
    <property type="evidence" value="ECO:0007669"/>
    <property type="project" value="UniProtKB-SubCell"/>
</dbReference>
<keyword evidence="5 7" id="KW-1133">Transmembrane helix</keyword>
<evidence type="ECO:0000256" key="7">
    <source>
        <dbReference type="SAM" id="Phobius"/>
    </source>
</evidence>